<evidence type="ECO:0000313" key="5">
    <source>
        <dbReference type="Proteomes" id="UP001629745"/>
    </source>
</evidence>
<dbReference type="PANTHER" id="PTHR40763">
    <property type="entry name" value="MEMBRANE PROTEIN-RELATED"/>
    <property type="match status" value="1"/>
</dbReference>
<dbReference type="InterPro" id="IPR012551">
    <property type="entry name" value="DUF1707_SHOCT-like"/>
</dbReference>
<protein>
    <submittedName>
        <fullName evidence="4">DUF1707 domain-containing protein</fullName>
    </submittedName>
</protein>
<accession>A0ABW9FC70</accession>
<feature type="transmembrane region" description="Helical" evidence="2">
    <location>
        <begin position="85"/>
        <end position="103"/>
    </location>
</feature>
<proteinExistence type="predicted"/>
<dbReference type="EMBL" id="JBDLNV010000002">
    <property type="protein sequence ID" value="MFM1723136.1"/>
    <property type="molecule type" value="Genomic_DNA"/>
</dbReference>
<reference evidence="4 5" key="1">
    <citation type="submission" date="2023-11" db="EMBL/GenBank/DDBJ databases">
        <authorList>
            <person name="Val-Calvo J."/>
            <person name="Scortti M."/>
            <person name="Vazquez-Boland J."/>
        </authorList>
    </citation>
    <scope>NUCLEOTIDE SEQUENCE [LARGE SCALE GENOMIC DNA]</scope>
    <source>
        <strain evidence="4 5">PAM 2766</strain>
    </source>
</reference>
<keyword evidence="5" id="KW-1185">Reference proteome</keyword>
<evidence type="ECO:0000256" key="2">
    <source>
        <dbReference type="SAM" id="Phobius"/>
    </source>
</evidence>
<keyword evidence="2" id="KW-1133">Transmembrane helix</keyword>
<evidence type="ECO:0000256" key="1">
    <source>
        <dbReference type="SAM" id="MobiDB-lite"/>
    </source>
</evidence>
<dbReference type="PANTHER" id="PTHR40763:SF4">
    <property type="entry name" value="DUF1707 DOMAIN-CONTAINING PROTEIN"/>
    <property type="match status" value="1"/>
</dbReference>
<gene>
    <name evidence="4" type="ORF">ABEU20_001697</name>
</gene>
<feature type="region of interest" description="Disordered" evidence="1">
    <location>
        <begin position="108"/>
        <end position="135"/>
    </location>
</feature>
<evidence type="ECO:0000313" key="4">
    <source>
        <dbReference type="EMBL" id="MFM1723136.1"/>
    </source>
</evidence>
<sequence>MSGQPSSSTRARDIDRAQTCGLLDAGYSEGQLEKAEYDARTAAAMKAKTLGELDALVSDLQIPAHLAETAVREATVPPRKRRGPAIAAAVAAVAVVIGLVAVVTRGDDPGPQPDSVREVAAPAQPAPAPVPGEPEAIVVDPIDTTTAEGIEEFLRQFQGKFGDRIVDDLYLAQSYAAFNRMLPEQAHRVQRWDYYRGFDPSGSPGRRSTDATVDLAGIRIDKLGDLIRDAPSAVGLPGGRIDYIIVRPDPITDEPEILIYVEDTSLRSGHLYATFDGVVTGTSAPSRADG</sequence>
<name>A0ABW9FC70_9NOCA</name>
<dbReference type="Proteomes" id="UP001629745">
    <property type="component" value="Unassembled WGS sequence"/>
</dbReference>
<evidence type="ECO:0000259" key="3">
    <source>
        <dbReference type="Pfam" id="PF08044"/>
    </source>
</evidence>
<keyword evidence="2" id="KW-0812">Transmembrane</keyword>
<dbReference type="RefSeq" id="WP_420163693.1">
    <property type="nucleotide sequence ID" value="NZ_JBDLNV010000002.1"/>
</dbReference>
<dbReference type="Pfam" id="PF08044">
    <property type="entry name" value="DUF1707"/>
    <property type="match status" value="1"/>
</dbReference>
<keyword evidence="2" id="KW-0472">Membrane</keyword>
<organism evidence="4 5">
    <name type="scientific">Rhodococcus parequi</name>
    <dbReference type="NCBI Taxonomy" id="3137122"/>
    <lineage>
        <taxon>Bacteria</taxon>
        <taxon>Bacillati</taxon>
        <taxon>Actinomycetota</taxon>
        <taxon>Actinomycetes</taxon>
        <taxon>Mycobacteriales</taxon>
        <taxon>Nocardiaceae</taxon>
        <taxon>Rhodococcus</taxon>
    </lineage>
</organism>
<feature type="domain" description="DUF1707" evidence="3">
    <location>
        <begin position="9"/>
        <end position="61"/>
    </location>
</feature>
<comment type="caution">
    <text evidence="4">The sequence shown here is derived from an EMBL/GenBank/DDBJ whole genome shotgun (WGS) entry which is preliminary data.</text>
</comment>